<evidence type="ECO:0000256" key="2">
    <source>
        <dbReference type="ARBA" id="ARBA00004196"/>
    </source>
</evidence>
<evidence type="ECO:0000256" key="8">
    <source>
        <dbReference type="SAM" id="MobiDB-lite"/>
    </source>
</evidence>
<dbReference type="Proteomes" id="UP000825679">
    <property type="component" value="Chromosome"/>
</dbReference>
<evidence type="ECO:0000256" key="3">
    <source>
        <dbReference type="ARBA" id="ARBA00022670"/>
    </source>
</evidence>
<evidence type="ECO:0000256" key="4">
    <source>
        <dbReference type="ARBA" id="ARBA00022723"/>
    </source>
</evidence>
<keyword evidence="7" id="KW-0482">Metalloprotease</keyword>
<comment type="subcellular location">
    <subcellularLocation>
        <location evidence="2">Cell envelope</location>
    </subcellularLocation>
</comment>
<gene>
    <name evidence="11" type="ORF">K4H28_06475</name>
</gene>
<dbReference type="Pfam" id="PF01551">
    <property type="entry name" value="Peptidase_M23"/>
    <property type="match status" value="1"/>
</dbReference>
<dbReference type="Pfam" id="PF19425">
    <property type="entry name" value="Csd3_N2"/>
    <property type="match status" value="1"/>
</dbReference>
<dbReference type="InterPro" id="IPR016047">
    <property type="entry name" value="M23ase_b-sheet_dom"/>
</dbReference>
<accession>A0ABX8Z8Y2</accession>
<dbReference type="RefSeq" id="WP_221007557.1">
    <property type="nucleotide sequence ID" value="NZ_CP081150.1"/>
</dbReference>
<evidence type="ECO:0000259" key="9">
    <source>
        <dbReference type="Pfam" id="PF01551"/>
    </source>
</evidence>
<keyword evidence="12" id="KW-1185">Reference proteome</keyword>
<feature type="region of interest" description="Disordered" evidence="8">
    <location>
        <begin position="1"/>
        <end position="23"/>
    </location>
</feature>
<organism evidence="11 12">
    <name type="scientific">Deefgea tanakiae</name>
    <dbReference type="NCBI Taxonomy" id="2865840"/>
    <lineage>
        <taxon>Bacteria</taxon>
        <taxon>Pseudomonadati</taxon>
        <taxon>Pseudomonadota</taxon>
        <taxon>Betaproteobacteria</taxon>
        <taxon>Neisseriales</taxon>
        <taxon>Chitinibacteraceae</taxon>
        <taxon>Deefgea</taxon>
    </lineage>
</organism>
<dbReference type="InterPro" id="IPR011055">
    <property type="entry name" value="Dup_hybrid_motif"/>
</dbReference>
<feature type="domain" description="M23ase beta-sheet core" evidence="9">
    <location>
        <begin position="306"/>
        <end position="402"/>
    </location>
</feature>
<evidence type="ECO:0000256" key="7">
    <source>
        <dbReference type="ARBA" id="ARBA00023049"/>
    </source>
</evidence>
<dbReference type="EMBL" id="CP081150">
    <property type="protein sequence ID" value="QZA79038.1"/>
    <property type="molecule type" value="Genomic_DNA"/>
</dbReference>
<name>A0ABX8Z8Y2_9NEIS</name>
<dbReference type="InterPro" id="IPR050570">
    <property type="entry name" value="Cell_wall_metabolism_enzyme"/>
</dbReference>
<dbReference type="SUPFAM" id="SSF51261">
    <property type="entry name" value="Duplicated hybrid motif"/>
    <property type="match status" value="1"/>
</dbReference>
<keyword evidence="6" id="KW-0862">Zinc</keyword>
<protein>
    <submittedName>
        <fullName evidence="11">Peptidoglycan DD-metalloendopeptidase family protein</fullName>
    </submittedName>
</protein>
<dbReference type="Gene3D" id="3.10.450.350">
    <property type="match status" value="2"/>
</dbReference>
<dbReference type="InterPro" id="IPR045834">
    <property type="entry name" value="Csd3_N2"/>
</dbReference>
<dbReference type="PANTHER" id="PTHR21666:SF288">
    <property type="entry name" value="CELL DIVISION PROTEIN YTFB"/>
    <property type="match status" value="1"/>
</dbReference>
<keyword evidence="3" id="KW-0645">Protease</keyword>
<dbReference type="CDD" id="cd12797">
    <property type="entry name" value="M23_peptidase"/>
    <property type="match status" value="1"/>
</dbReference>
<evidence type="ECO:0000256" key="5">
    <source>
        <dbReference type="ARBA" id="ARBA00022801"/>
    </source>
</evidence>
<evidence type="ECO:0000259" key="10">
    <source>
        <dbReference type="Pfam" id="PF19425"/>
    </source>
</evidence>
<keyword evidence="4" id="KW-0479">Metal-binding</keyword>
<keyword evidence="5" id="KW-0378">Hydrolase</keyword>
<feature type="domain" description="Csd3-like second N-terminal" evidence="10">
    <location>
        <begin position="174"/>
        <end position="294"/>
    </location>
</feature>
<evidence type="ECO:0000256" key="1">
    <source>
        <dbReference type="ARBA" id="ARBA00001947"/>
    </source>
</evidence>
<evidence type="ECO:0000256" key="6">
    <source>
        <dbReference type="ARBA" id="ARBA00022833"/>
    </source>
</evidence>
<proteinExistence type="predicted"/>
<comment type="cofactor">
    <cofactor evidence="1">
        <name>Zn(2+)</name>
        <dbReference type="ChEBI" id="CHEBI:29105"/>
    </cofactor>
</comment>
<reference evidence="11 12" key="1">
    <citation type="submission" date="2021-08" db="EMBL/GenBank/DDBJ databases">
        <title>complete genome sequencing of Deefgea sp. D25.</title>
        <authorList>
            <person name="Bae J.-W."/>
            <person name="Gim D.-H."/>
        </authorList>
    </citation>
    <scope>NUCLEOTIDE SEQUENCE [LARGE SCALE GENOMIC DNA]</scope>
    <source>
        <strain evidence="11 12">D25</strain>
    </source>
</reference>
<evidence type="ECO:0000313" key="11">
    <source>
        <dbReference type="EMBL" id="QZA79038.1"/>
    </source>
</evidence>
<dbReference type="Gene3D" id="2.70.70.10">
    <property type="entry name" value="Glucose Permease (Domain IIA)"/>
    <property type="match status" value="1"/>
</dbReference>
<dbReference type="PANTHER" id="PTHR21666">
    <property type="entry name" value="PEPTIDASE-RELATED"/>
    <property type="match status" value="1"/>
</dbReference>
<evidence type="ECO:0000313" key="12">
    <source>
        <dbReference type="Proteomes" id="UP000825679"/>
    </source>
</evidence>
<sequence>MSKILPQTHVDGRKNTATPNPPSWQQKHWAWLAAALALPITATMTAYGVVEYGPRETVVISQVTQALAIPELTTAQSNTPFWREEIIQTGDGLGKLFSKLSINDLQAWDFVRTDASARALYELSAGRTIQAQTTADGRLLQLSYISRAGDLIQVLREGEQLRTQIAPAIAEKKTEYKTGVINSSFYAATDAVALPDAIAQQLIDVFDGKVDFHHKLKKGDQFSVIYETERSGGEIIRTGKILAAQFINDGQTHEVIWFEGAGAAGAYYDDTGNSTAQSFLSSPVKFSRISSGFSMRFHPVLFTWRSHKGIDYAAPTGTPVLNTADGVVMRVGQDASYGKFVEVKHGDQYSTKYAHLSAHAKDLKAGQTIQQGETLGAVGQTGRVTGPHLHYEFKVNGKQVDPLAIKLPNSKPLNATQMAAFKPFASSIKQQLALLNRVELVQID</sequence>